<sequence length="136" mass="15620">MVVVRLAKSGAKKKPYYFITVADSRKPRDGSYIERLGFFNPSAKGSEEKLRFNIERFDYWVEQGVQVSDRVKELEKDARMSPEELQAKLDLKKEKREKKKELLAAKKADELATQAEEEALEDKEAPEAEAEVEPKA</sequence>
<feature type="non-terminal residue" evidence="4">
    <location>
        <position position="136"/>
    </location>
</feature>
<evidence type="ECO:0008006" key="5">
    <source>
        <dbReference type="Google" id="ProtNLM"/>
    </source>
</evidence>
<feature type="region of interest" description="Disordered" evidence="3">
    <location>
        <begin position="110"/>
        <end position="136"/>
    </location>
</feature>
<evidence type="ECO:0000256" key="2">
    <source>
        <dbReference type="ARBA" id="ARBA00023274"/>
    </source>
</evidence>
<dbReference type="HAMAP" id="MF_00385">
    <property type="entry name" value="Ribosomal_bS16"/>
    <property type="match status" value="1"/>
</dbReference>
<dbReference type="Pfam" id="PF00886">
    <property type="entry name" value="Ribosomal_S16"/>
    <property type="match status" value="1"/>
</dbReference>
<keyword evidence="1" id="KW-0689">Ribosomal protein</keyword>
<accession>A0A382FL43</accession>
<keyword evidence="2" id="KW-0687">Ribonucleoprotein</keyword>
<protein>
    <recommendedName>
        <fullName evidence="5">30S ribosomal protein S16</fullName>
    </recommendedName>
</protein>
<evidence type="ECO:0000256" key="3">
    <source>
        <dbReference type="SAM" id="MobiDB-lite"/>
    </source>
</evidence>
<reference evidence="4" key="1">
    <citation type="submission" date="2018-05" db="EMBL/GenBank/DDBJ databases">
        <authorList>
            <person name="Lanie J.A."/>
            <person name="Ng W.-L."/>
            <person name="Kazmierczak K.M."/>
            <person name="Andrzejewski T.M."/>
            <person name="Davidsen T.M."/>
            <person name="Wayne K.J."/>
            <person name="Tettelin H."/>
            <person name="Glass J.I."/>
            <person name="Rusch D."/>
            <person name="Podicherti R."/>
            <person name="Tsui H.-C.T."/>
            <person name="Winkler M.E."/>
        </authorList>
    </citation>
    <scope>NUCLEOTIDE SEQUENCE</scope>
</reference>
<dbReference type="PANTHER" id="PTHR12919">
    <property type="entry name" value="30S RIBOSOMAL PROTEIN S16"/>
    <property type="match status" value="1"/>
</dbReference>
<proteinExistence type="inferred from homology"/>
<dbReference type="Gene3D" id="3.30.1320.10">
    <property type="match status" value="1"/>
</dbReference>
<organism evidence="4">
    <name type="scientific">marine metagenome</name>
    <dbReference type="NCBI Taxonomy" id="408172"/>
    <lineage>
        <taxon>unclassified sequences</taxon>
        <taxon>metagenomes</taxon>
        <taxon>ecological metagenomes</taxon>
    </lineage>
</organism>
<dbReference type="InterPro" id="IPR023803">
    <property type="entry name" value="Ribosomal_bS16_dom_sf"/>
</dbReference>
<dbReference type="EMBL" id="UINC01050597">
    <property type="protein sequence ID" value="SVB63740.1"/>
    <property type="molecule type" value="Genomic_DNA"/>
</dbReference>
<feature type="compositionally biased region" description="Basic and acidic residues" evidence="3">
    <location>
        <begin position="122"/>
        <end position="136"/>
    </location>
</feature>
<dbReference type="PANTHER" id="PTHR12919:SF20">
    <property type="entry name" value="SMALL RIBOSOMAL SUBUNIT PROTEIN BS16M"/>
    <property type="match status" value="1"/>
</dbReference>
<evidence type="ECO:0000256" key="1">
    <source>
        <dbReference type="ARBA" id="ARBA00022980"/>
    </source>
</evidence>
<dbReference type="GO" id="GO:0003735">
    <property type="term" value="F:structural constituent of ribosome"/>
    <property type="evidence" value="ECO:0007669"/>
    <property type="project" value="InterPro"/>
</dbReference>
<dbReference type="AlphaFoldDB" id="A0A382FL43"/>
<dbReference type="InterPro" id="IPR000307">
    <property type="entry name" value="Ribosomal_bS16"/>
</dbReference>
<name>A0A382FL43_9ZZZZ</name>
<dbReference type="SUPFAM" id="SSF54565">
    <property type="entry name" value="Ribosomal protein S16"/>
    <property type="match status" value="1"/>
</dbReference>
<dbReference type="GO" id="GO:0006412">
    <property type="term" value="P:translation"/>
    <property type="evidence" value="ECO:0007669"/>
    <property type="project" value="InterPro"/>
</dbReference>
<dbReference type="GO" id="GO:0015935">
    <property type="term" value="C:small ribosomal subunit"/>
    <property type="evidence" value="ECO:0007669"/>
    <property type="project" value="TreeGrafter"/>
</dbReference>
<dbReference type="NCBIfam" id="TIGR00002">
    <property type="entry name" value="S16"/>
    <property type="match status" value="1"/>
</dbReference>
<evidence type="ECO:0000313" key="4">
    <source>
        <dbReference type="EMBL" id="SVB63740.1"/>
    </source>
</evidence>
<gene>
    <name evidence="4" type="ORF">METZ01_LOCUS216594</name>
</gene>
<dbReference type="GO" id="GO:0005737">
    <property type="term" value="C:cytoplasm"/>
    <property type="evidence" value="ECO:0007669"/>
    <property type="project" value="UniProtKB-ARBA"/>
</dbReference>